<dbReference type="GO" id="GO:0046872">
    <property type="term" value="F:metal ion binding"/>
    <property type="evidence" value="ECO:0007669"/>
    <property type="project" value="InterPro"/>
</dbReference>
<dbReference type="HAMAP" id="MF_01928">
    <property type="entry name" value="PurK"/>
    <property type="match status" value="1"/>
</dbReference>
<dbReference type="PANTHER" id="PTHR11609">
    <property type="entry name" value="PURINE BIOSYNTHESIS PROTEIN 6/7, PUR6/7"/>
    <property type="match status" value="1"/>
</dbReference>
<dbReference type="NCBIfam" id="NF004679">
    <property type="entry name" value="PRK06019.1-5"/>
    <property type="match status" value="1"/>
</dbReference>
<dbReference type="SUPFAM" id="SSF52440">
    <property type="entry name" value="PreATP-grasp domain"/>
    <property type="match status" value="1"/>
</dbReference>
<feature type="binding site" evidence="5">
    <location>
        <position position="112"/>
    </location>
    <ligand>
        <name>ATP</name>
        <dbReference type="ChEBI" id="CHEBI:30616"/>
    </ligand>
</feature>
<dbReference type="Pfam" id="PF22660">
    <property type="entry name" value="RS_preATP-grasp-like"/>
    <property type="match status" value="1"/>
</dbReference>
<feature type="binding site" evidence="5">
    <location>
        <begin position="276"/>
        <end position="277"/>
    </location>
    <ligand>
        <name>ATP</name>
        <dbReference type="ChEBI" id="CHEBI:30616"/>
    </ligand>
</feature>
<dbReference type="PANTHER" id="PTHR11609:SF5">
    <property type="entry name" value="PHOSPHORIBOSYLAMINOIMIDAZOLE CARBOXYLASE"/>
    <property type="match status" value="1"/>
</dbReference>
<name>A0A0C2UZR8_PARME</name>
<protein>
    <recommendedName>
        <fullName evidence="5 6">N5-carboxyaminoimidazole ribonucleotide synthase</fullName>
        <shortName evidence="5 6">N5-CAIR synthase</shortName>
        <ecNumber evidence="5 6">6.3.4.18</ecNumber>
    </recommendedName>
    <alternativeName>
        <fullName evidence="5 6">5-(carboxyamino)imidazole ribonucleotide synthetase</fullName>
    </alternativeName>
</protein>
<dbReference type="FunFam" id="3.40.50.20:FF:000016">
    <property type="entry name" value="N5-carboxyaminoimidazole ribonucleotide synthase"/>
    <property type="match status" value="1"/>
</dbReference>
<feature type="binding site" evidence="5">
    <location>
        <begin position="192"/>
        <end position="195"/>
    </location>
    <ligand>
        <name>ATP</name>
        <dbReference type="ChEBI" id="CHEBI:30616"/>
    </ligand>
</feature>
<dbReference type="InterPro" id="IPR054350">
    <property type="entry name" value="PurT/PurK_preATP-grasp"/>
</dbReference>
<comment type="catalytic activity">
    <reaction evidence="5 6">
        <text>5-amino-1-(5-phospho-beta-D-ribosyl)imidazole + hydrogencarbonate + ATP = 5-carboxyamino-1-(5-phospho-D-ribosyl)imidazole + ADP + phosphate + 2 H(+)</text>
        <dbReference type="Rhea" id="RHEA:19317"/>
        <dbReference type="ChEBI" id="CHEBI:15378"/>
        <dbReference type="ChEBI" id="CHEBI:17544"/>
        <dbReference type="ChEBI" id="CHEBI:30616"/>
        <dbReference type="ChEBI" id="CHEBI:43474"/>
        <dbReference type="ChEBI" id="CHEBI:58730"/>
        <dbReference type="ChEBI" id="CHEBI:137981"/>
        <dbReference type="ChEBI" id="CHEBI:456216"/>
        <dbReference type="EC" id="6.3.4.18"/>
    </reaction>
</comment>
<dbReference type="Gene3D" id="3.30.1490.20">
    <property type="entry name" value="ATP-grasp fold, A domain"/>
    <property type="match status" value="1"/>
</dbReference>
<dbReference type="Gene3D" id="3.30.470.20">
    <property type="entry name" value="ATP-grasp fold, B domain"/>
    <property type="match status" value="1"/>
</dbReference>
<evidence type="ECO:0000256" key="2">
    <source>
        <dbReference type="ARBA" id="ARBA00022741"/>
    </source>
</evidence>
<feature type="binding site" evidence="5">
    <location>
        <position position="223"/>
    </location>
    <ligand>
        <name>ATP</name>
        <dbReference type="ChEBI" id="CHEBI:30616"/>
    </ligand>
</feature>
<proteinExistence type="inferred from homology"/>
<comment type="function">
    <text evidence="5">Catalyzes the ATP-dependent conversion of 5-aminoimidazole ribonucleotide (AIR) and HCO(3)(-) to N5-carboxyaminoimidazole ribonucleotide (N5-CAIR).</text>
</comment>
<dbReference type="PROSITE" id="PS50975">
    <property type="entry name" value="ATP_GRASP"/>
    <property type="match status" value="1"/>
</dbReference>
<comment type="caution">
    <text evidence="8">The sequence shown here is derived from an EMBL/GenBank/DDBJ whole genome shotgun (WGS) entry which is preliminary data.</text>
</comment>
<feature type="binding site" evidence="5">
    <location>
        <position position="152"/>
    </location>
    <ligand>
        <name>ATP</name>
        <dbReference type="ChEBI" id="CHEBI:30616"/>
    </ligand>
</feature>
<dbReference type="Pfam" id="PF02222">
    <property type="entry name" value="ATP-grasp"/>
    <property type="match status" value="1"/>
</dbReference>
<keyword evidence="3 5" id="KW-0658">Purine biosynthesis</keyword>
<dbReference type="InterPro" id="IPR005875">
    <property type="entry name" value="PurK"/>
</dbReference>
<evidence type="ECO:0000259" key="7">
    <source>
        <dbReference type="PROSITE" id="PS50975"/>
    </source>
</evidence>
<keyword evidence="1 5" id="KW-0436">Ligase</keyword>
<dbReference type="GO" id="GO:0005829">
    <property type="term" value="C:cytosol"/>
    <property type="evidence" value="ECO:0007669"/>
    <property type="project" value="TreeGrafter"/>
</dbReference>
<accession>A0A0C2UZR8</accession>
<dbReference type="NCBIfam" id="NF004675">
    <property type="entry name" value="PRK06019.1-1"/>
    <property type="match status" value="1"/>
</dbReference>
<feature type="binding site" evidence="5">
    <location>
        <begin position="157"/>
        <end position="163"/>
    </location>
    <ligand>
        <name>ATP</name>
        <dbReference type="ChEBI" id="CHEBI:30616"/>
    </ligand>
</feature>
<dbReference type="NCBIfam" id="TIGR01161">
    <property type="entry name" value="purK"/>
    <property type="match status" value="1"/>
</dbReference>
<dbReference type="InterPro" id="IPR013815">
    <property type="entry name" value="ATP_grasp_subdomain_1"/>
</dbReference>
<dbReference type="GO" id="GO:0006189">
    <property type="term" value="P:'de novo' IMP biosynthetic process"/>
    <property type="evidence" value="ECO:0007669"/>
    <property type="project" value="UniProtKB-UniRule"/>
</dbReference>
<dbReference type="Gene3D" id="3.40.50.20">
    <property type="match status" value="1"/>
</dbReference>
<dbReference type="GO" id="GO:0016616">
    <property type="term" value="F:oxidoreductase activity, acting on the CH-OH group of donors, NAD or NADP as acceptor"/>
    <property type="evidence" value="ECO:0007669"/>
    <property type="project" value="UniProtKB-ARBA"/>
</dbReference>
<dbReference type="AlphaFoldDB" id="A0A0C2UZR8"/>
<dbReference type="Proteomes" id="UP000031971">
    <property type="component" value="Unassembled WGS sequence"/>
</dbReference>
<evidence type="ECO:0000256" key="3">
    <source>
        <dbReference type="ARBA" id="ARBA00022755"/>
    </source>
</evidence>
<evidence type="ECO:0000256" key="4">
    <source>
        <dbReference type="ARBA" id="ARBA00022840"/>
    </source>
</evidence>
<dbReference type="GO" id="GO:0004638">
    <property type="term" value="F:phosphoribosylaminoimidazole carboxylase activity"/>
    <property type="evidence" value="ECO:0007669"/>
    <property type="project" value="InterPro"/>
</dbReference>
<dbReference type="SUPFAM" id="SSF51246">
    <property type="entry name" value="Rudiment single hybrid motif"/>
    <property type="match status" value="1"/>
</dbReference>
<dbReference type="GO" id="GO:0034028">
    <property type="term" value="F:5-(carboxyamino)imidazole ribonucleotide synthase activity"/>
    <property type="evidence" value="ECO:0007669"/>
    <property type="project" value="UniProtKB-UniRule"/>
</dbReference>
<evidence type="ECO:0000256" key="6">
    <source>
        <dbReference type="RuleBase" id="RU361200"/>
    </source>
</evidence>
<dbReference type="Pfam" id="PF17769">
    <property type="entry name" value="PurK_C"/>
    <property type="match status" value="1"/>
</dbReference>
<dbReference type="InterPro" id="IPR029752">
    <property type="entry name" value="D-isomer_DH_CS1"/>
</dbReference>
<dbReference type="InterPro" id="IPR040686">
    <property type="entry name" value="PurK_C"/>
</dbReference>
<dbReference type="STRING" id="272627.CCC_03604"/>
<keyword evidence="9" id="KW-1185">Reference proteome</keyword>
<dbReference type="EC" id="6.3.4.18" evidence="5 6"/>
<organism evidence="8 9">
    <name type="scientific">Paramagnetospirillum magnetotacticum MS-1</name>
    <dbReference type="NCBI Taxonomy" id="272627"/>
    <lineage>
        <taxon>Bacteria</taxon>
        <taxon>Pseudomonadati</taxon>
        <taxon>Pseudomonadota</taxon>
        <taxon>Alphaproteobacteria</taxon>
        <taxon>Rhodospirillales</taxon>
        <taxon>Magnetospirillaceae</taxon>
        <taxon>Paramagnetospirillum</taxon>
    </lineage>
</organism>
<keyword evidence="2 5" id="KW-0547">Nucleotide-binding</keyword>
<comment type="subunit">
    <text evidence="5 6">Homodimer.</text>
</comment>
<dbReference type="InterPro" id="IPR003135">
    <property type="entry name" value="ATP-grasp_carboxylate-amine"/>
</dbReference>
<feature type="domain" description="ATP-grasp" evidence="7">
    <location>
        <begin position="116"/>
        <end position="306"/>
    </location>
</feature>
<keyword evidence="4 5" id="KW-0067">ATP-binding</keyword>
<dbReference type="FunFam" id="3.30.1490.20:FF:000015">
    <property type="entry name" value="N5-carboxyaminoimidazole ribonucleotide synthase"/>
    <property type="match status" value="1"/>
</dbReference>
<dbReference type="RefSeq" id="WP_009868707.1">
    <property type="nucleotide sequence ID" value="NZ_JXSL01000028.1"/>
</dbReference>
<evidence type="ECO:0000256" key="5">
    <source>
        <dbReference type="HAMAP-Rule" id="MF_01928"/>
    </source>
</evidence>
<dbReference type="InterPro" id="IPR011054">
    <property type="entry name" value="Rudment_hybrid_motif"/>
</dbReference>
<comment type="pathway">
    <text evidence="5 6">Purine metabolism; IMP biosynthesis via de novo pathway; 5-amino-1-(5-phospho-D-ribosyl)imidazole-4-carboxylate from 5-amino-1-(5-phospho-D-ribosyl)imidazole (N5-CAIR route): step 1/2.</text>
</comment>
<evidence type="ECO:0000256" key="1">
    <source>
        <dbReference type="ARBA" id="ARBA00022598"/>
    </source>
</evidence>
<evidence type="ECO:0000313" key="8">
    <source>
        <dbReference type="EMBL" id="KIL98321.1"/>
    </source>
</evidence>
<dbReference type="NCBIfam" id="NF004676">
    <property type="entry name" value="PRK06019.1-2"/>
    <property type="match status" value="1"/>
</dbReference>
<dbReference type="UniPathway" id="UPA00074">
    <property type="reaction ID" value="UER00942"/>
</dbReference>
<dbReference type="GO" id="GO:0005524">
    <property type="term" value="F:ATP binding"/>
    <property type="evidence" value="ECO:0007669"/>
    <property type="project" value="UniProtKB-UniRule"/>
</dbReference>
<dbReference type="InterPro" id="IPR011761">
    <property type="entry name" value="ATP-grasp"/>
</dbReference>
<comment type="similarity">
    <text evidence="5 6">Belongs to the PurK/PurT family.</text>
</comment>
<evidence type="ECO:0000313" key="9">
    <source>
        <dbReference type="Proteomes" id="UP000031971"/>
    </source>
</evidence>
<comment type="function">
    <text evidence="6">Catalyzes the ATP-dependent conversion of 5-aminoimidazole ribonucleotide (AIR) and HCO(3)- to N5-carboxyaminoimidazole ribonucleotide (N5-CAIR).</text>
</comment>
<feature type="binding site" evidence="5">
    <location>
        <position position="200"/>
    </location>
    <ligand>
        <name>ATP</name>
        <dbReference type="ChEBI" id="CHEBI:30616"/>
    </ligand>
</feature>
<gene>
    <name evidence="5 6" type="primary">purK</name>
    <name evidence="8" type="ORF">CCC_03604</name>
</gene>
<reference evidence="8 9" key="1">
    <citation type="submission" date="2015-01" db="EMBL/GenBank/DDBJ databases">
        <title>Genome Sequence of Magnetospirillum magnetotacticum Strain MS-1.</title>
        <authorList>
            <person name="Marinov G.K."/>
            <person name="Smalley M.D."/>
            <person name="DeSalvo G."/>
        </authorList>
    </citation>
    <scope>NUCLEOTIDE SEQUENCE [LARGE SCALE GENOMIC DNA]</scope>
    <source>
        <strain evidence="8 9">MS-1</strain>
    </source>
</reference>
<dbReference type="EMBL" id="JXSL01000028">
    <property type="protein sequence ID" value="KIL98321.1"/>
    <property type="molecule type" value="Genomic_DNA"/>
</dbReference>
<dbReference type="OrthoDB" id="9804625at2"/>
<dbReference type="PROSITE" id="PS00065">
    <property type="entry name" value="D_2_HYDROXYACID_DH_1"/>
    <property type="match status" value="1"/>
</dbReference>
<dbReference type="InterPro" id="IPR016185">
    <property type="entry name" value="PreATP-grasp_dom_sf"/>
</dbReference>
<sequence length="369" mass="39835">MSHDPTSSPLPPGSTIGIIGGGQLGRMAALAAARLGYLVHIFTPETGSPAAQVSDAVTIARYDDQDAIERFVRSVDVVTFEFENIPAESVRHMAELVPVRPCWSVLEVAQDRCNEKRFFNSIGIETAPWRPVGSLDELRQAIDAIGRPAVLKTARLGYDGKGQVKIGPDTDLAEAWAALGAGLDEAGLGVLEGFIDFLGEISVIVARGADGEWAAFDPVWNVHRDHILDTTTVPAPISPSLIGQAMDIAHRAAEALGVVGLLAVEMFVTPNGLLANEMAPRPHNSGHWTMDACVTDQFEQFIRAVCGLPLGTPERHSNAEMKNLIGADVDQWLAILKDPSARLHLYGKAEARPGRKMGHVNRIWPRSDR</sequence>
<dbReference type="SUPFAM" id="SSF56059">
    <property type="entry name" value="Glutathione synthetase ATP-binding domain-like"/>
    <property type="match status" value="1"/>
</dbReference>